<dbReference type="RefSeq" id="WP_111145068.1">
    <property type="nucleotide sequence ID" value="NZ_QKRB01000012.1"/>
</dbReference>
<evidence type="ECO:0000256" key="3">
    <source>
        <dbReference type="ARBA" id="ARBA00022448"/>
    </source>
</evidence>
<dbReference type="Pfam" id="PF02600">
    <property type="entry name" value="DsbB"/>
    <property type="match status" value="1"/>
</dbReference>
<keyword evidence="9" id="KW-1015">Disulfide bond</keyword>
<dbReference type="InterPro" id="IPR012187">
    <property type="entry name" value="Disulphide_bond_form_BdbC"/>
</dbReference>
<organism evidence="13 14">
    <name type="scientific">Paenibacillus sambharensis</name>
    <dbReference type="NCBI Taxonomy" id="1803190"/>
    <lineage>
        <taxon>Bacteria</taxon>
        <taxon>Bacillati</taxon>
        <taxon>Bacillota</taxon>
        <taxon>Bacilli</taxon>
        <taxon>Bacillales</taxon>
        <taxon>Paenibacillaceae</taxon>
        <taxon>Paenibacillus</taxon>
    </lineage>
</organism>
<evidence type="ECO:0000256" key="8">
    <source>
        <dbReference type="ARBA" id="ARBA00023136"/>
    </source>
</evidence>
<comment type="similarity">
    <text evidence="2">Belongs to the DsbB family. BdbC subfamily.</text>
</comment>
<dbReference type="SUPFAM" id="SSF158442">
    <property type="entry name" value="DsbB-like"/>
    <property type="match status" value="1"/>
</dbReference>
<evidence type="ECO:0000313" key="14">
    <source>
        <dbReference type="Proteomes" id="UP000249522"/>
    </source>
</evidence>
<comment type="subcellular location">
    <subcellularLocation>
        <location evidence="1">Membrane</location>
        <topology evidence="1">Multi-pass membrane protein</topology>
    </subcellularLocation>
</comment>
<dbReference type="GO" id="GO:0016020">
    <property type="term" value="C:membrane"/>
    <property type="evidence" value="ECO:0007669"/>
    <property type="project" value="UniProtKB-SubCell"/>
</dbReference>
<evidence type="ECO:0000256" key="7">
    <source>
        <dbReference type="ARBA" id="ARBA00023002"/>
    </source>
</evidence>
<dbReference type="GO" id="GO:0015035">
    <property type="term" value="F:protein-disulfide reductase activity"/>
    <property type="evidence" value="ECO:0007669"/>
    <property type="project" value="InterPro"/>
</dbReference>
<keyword evidence="3" id="KW-0813">Transport</keyword>
<proteinExistence type="inferred from homology"/>
<gene>
    <name evidence="13" type="ORF">DNH61_02125</name>
</gene>
<keyword evidence="6 12" id="KW-1133">Transmembrane helix</keyword>
<evidence type="ECO:0000256" key="11">
    <source>
        <dbReference type="ARBA" id="ARBA00023284"/>
    </source>
</evidence>
<dbReference type="PANTHER" id="PTHR43469">
    <property type="entry name" value="DISULFIDE FORMATION PROTEIN-RELATED"/>
    <property type="match status" value="1"/>
</dbReference>
<dbReference type="InterPro" id="IPR023380">
    <property type="entry name" value="DsbB-like_sf"/>
</dbReference>
<keyword evidence="7" id="KW-0560">Oxidoreductase</keyword>
<feature type="transmembrane region" description="Helical" evidence="12">
    <location>
        <begin position="64"/>
        <end position="84"/>
    </location>
</feature>
<keyword evidence="11" id="KW-0676">Redox-active center</keyword>
<evidence type="ECO:0000313" key="13">
    <source>
        <dbReference type="EMBL" id="PZD97492.1"/>
    </source>
</evidence>
<dbReference type="HAMAP" id="MF_00287">
    <property type="entry name" value="BdbC"/>
    <property type="match status" value="1"/>
</dbReference>
<keyword evidence="10" id="KW-0143">Chaperone</keyword>
<dbReference type="AlphaFoldDB" id="A0A2W1LRA6"/>
<evidence type="ECO:0000256" key="4">
    <source>
        <dbReference type="ARBA" id="ARBA00022692"/>
    </source>
</evidence>
<keyword evidence="14" id="KW-1185">Reference proteome</keyword>
<keyword evidence="4 12" id="KW-0812">Transmembrane</keyword>
<comment type="caution">
    <text evidence="13">The sequence shown here is derived from an EMBL/GenBank/DDBJ whole genome shotgun (WGS) entry which is preliminary data.</text>
</comment>
<dbReference type="Gene3D" id="1.20.1550.10">
    <property type="entry name" value="DsbB-like"/>
    <property type="match status" value="1"/>
</dbReference>
<feature type="transmembrane region" description="Helical" evidence="12">
    <location>
        <begin position="7"/>
        <end position="28"/>
    </location>
</feature>
<dbReference type="GO" id="GO:0006457">
    <property type="term" value="P:protein folding"/>
    <property type="evidence" value="ECO:0007669"/>
    <property type="project" value="InterPro"/>
</dbReference>
<evidence type="ECO:0000256" key="6">
    <source>
        <dbReference type="ARBA" id="ARBA00022989"/>
    </source>
</evidence>
<name>A0A2W1LRA6_9BACL</name>
<reference evidence="13 14" key="1">
    <citation type="submission" date="2018-06" db="EMBL/GenBank/DDBJ databases">
        <title>Paenibacillus imtechensis sp. nov.</title>
        <authorList>
            <person name="Pinnaka A.K."/>
            <person name="Singh H."/>
            <person name="Kaur M."/>
        </authorList>
    </citation>
    <scope>NUCLEOTIDE SEQUENCE [LARGE SCALE GENOMIC DNA]</scope>
    <source>
        <strain evidence="13 14">SMB1</strain>
    </source>
</reference>
<evidence type="ECO:0000256" key="5">
    <source>
        <dbReference type="ARBA" id="ARBA00022982"/>
    </source>
</evidence>
<accession>A0A2W1LRA6</accession>
<dbReference type="InterPro" id="IPR003752">
    <property type="entry name" value="DiS_bond_form_DsbB/BdbC"/>
</dbReference>
<evidence type="ECO:0000256" key="9">
    <source>
        <dbReference type="ARBA" id="ARBA00023157"/>
    </source>
</evidence>
<evidence type="ECO:0000256" key="12">
    <source>
        <dbReference type="SAM" id="Phobius"/>
    </source>
</evidence>
<evidence type="ECO:0000256" key="1">
    <source>
        <dbReference type="ARBA" id="ARBA00004141"/>
    </source>
</evidence>
<evidence type="ECO:0000256" key="10">
    <source>
        <dbReference type="ARBA" id="ARBA00023186"/>
    </source>
</evidence>
<dbReference type="PIRSF" id="PIRSF036659">
    <property type="entry name" value="BdbC"/>
    <property type="match status" value="1"/>
</dbReference>
<protein>
    <submittedName>
        <fullName evidence="13">Disulfide bond formation protein B</fullName>
    </submittedName>
</protein>
<dbReference type="PANTHER" id="PTHR43469:SF1">
    <property type="entry name" value="SPBETA PROPHAGE-DERIVED DISULFIDE BOND FORMATION PROTEIN B"/>
    <property type="match status" value="1"/>
</dbReference>
<feature type="transmembrane region" description="Helical" evidence="12">
    <location>
        <begin position="40"/>
        <end position="57"/>
    </location>
</feature>
<dbReference type="NCBIfam" id="NF002849">
    <property type="entry name" value="PRK03113.1"/>
    <property type="match status" value="1"/>
</dbReference>
<dbReference type="Proteomes" id="UP000249522">
    <property type="component" value="Unassembled WGS sequence"/>
</dbReference>
<evidence type="ECO:0000256" key="2">
    <source>
        <dbReference type="ARBA" id="ARBA00007602"/>
    </source>
</evidence>
<keyword evidence="8 12" id="KW-0472">Membrane</keyword>
<sequence>MHDKRVSTYLFGAWAVSVLATVGSLYLSEVMQFMPCSLCWFQRIFMYPLTILLGIASAKNSPLIIPYVIPLVVIGAAFSLYHTIIQKLPRNLDIAACGPVPCRGDYLDWFGFITIPMLALTAFLMILVALLRAQRLSR</sequence>
<dbReference type="OrthoDB" id="158402at2"/>
<keyword evidence="5" id="KW-0249">Electron transport</keyword>
<feature type="transmembrane region" description="Helical" evidence="12">
    <location>
        <begin position="109"/>
        <end position="131"/>
    </location>
</feature>
<dbReference type="EMBL" id="QKRB01000012">
    <property type="protein sequence ID" value="PZD97492.1"/>
    <property type="molecule type" value="Genomic_DNA"/>
</dbReference>